<name>A0ABQ3J1J9_9GAMM</name>
<gene>
    <name evidence="5 10" type="primary">lysA</name>
    <name evidence="10" type="ORF">GCM10011501_30130</name>
</gene>
<sequence>MKIQPHISYKDNTMHMEQVSITAIAKVIPTPFYCYSASAIKDCYLDYKNAFSQQDTLICYAVKANSNQAILALLANLGAGADVVSEGEIRRALKAGISADKIVFSGVAKKESEIIFALNNNILQFNVESEPELTLISEIASKLNKVAAISIRVNPNVCANTHAKITTGKSENKFGIPIAKAREVYKYAASLSGIKVQGVDVHIGSQLTDLQPFEQAFAKVAEFTTLLKSDGHDISVIDVGGGLGIDYDENETPPNKDAYAALVNKQLGHLNCKIIVEPGRSIVGNSGVLVSTVVYVKKGEERQFLIIDAGMNDLIRPSMYDAYHQIKPINHTNDKTECYDVVGPVCETGDTFTKNRALPTTQAGDLVGILSCGAYGSVMASSYNTRLAAPEVMVQDDHFSVIRARPTYDDIINQDTIPEWL</sequence>
<dbReference type="InterPro" id="IPR002986">
    <property type="entry name" value="DAP_deCOOHase_LysA"/>
</dbReference>
<dbReference type="Gene3D" id="2.40.37.10">
    <property type="entry name" value="Lyase, Ornithine Decarboxylase, Chain A, domain 1"/>
    <property type="match status" value="1"/>
</dbReference>
<protein>
    <recommendedName>
        <fullName evidence="5 6">Diaminopimelate decarboxylase</fullName>
        <shortName evidence="5">DAP decarboxylase</shortName>
        <shortName evidence="5">DAPDC</shortName>
        <ecNumber evidence="5 6">4.1.1.20</ecNumber>
    </recommendedName>
</protein>
<keyword evidence="5 7" id="KW-0457">Lysine biosynthesis</keyword>
<comment type="pathway">
    <text evidence="5 7">Amino-acid biosynthesis; L-lysine biosynthesis via DAP pathway; L-lysine from DL-2,6-diaminopimelate: step 1/1.</text>
</comment>
<dbReference type="CDD" id="cd06828">
    <property type="entry name" value="PLPDE_III_DapDC"/>
    <property type="match status" value="1"/>
</dbReference>
<dbReference type="PROSITE" id="PS00878">
    <property type="entry name" value="ODR_DC_2_1"/>
    <property type="match status" value="1"/>
</dbReference>
<keyword evidence="3 5" id="KW-0663">Pyridoxal phosphate</keyword>
<organism evidence="10 11">
    <name type="scientific">Thalassotalea profundi</name>
    <dbReference type="NCBI Taxonomy" id="2036687"/>
    <lineage>
        <taxon>Bacteria</taxon>
        <taxon>Pseudomonadati</taxon>
        <taxon>Pseudomonadota</taxon>
        <taxon>Gammaproteobacteria</taxon>
        <taxon>Alteromonadales</taxon>
        <taxon>Colwelliaceae</taxon>
        <taxon>Thalassotalea</taxon>
    </lineage>
</organism>
<dbReference type="InterPro" id="IPR022644">
    <property type="entry name" value="De-COase2_N"/>
</dbReference>
<dbReference type="NCBIfam" id="TIGR01048">
    <property type="entry name" value="lysA"/>
    <property type="match status" value="1"/>
</dbReference>
<comment type="catalytic activity">
    <reaction evidence="5 7">
        <text>meso-2,6-diaminopimelate + H(+) = L-lysine + CO2</text>
        <dbReference type="Rhea" id="RHEA:15101"/>
        <dbReference type="ChEBI" id="CHEBI:15378"/>
        <dbReference type="ChEBI" id="CHEBI:16526"/>
        <dbReference type="ChEBI" id="CHEBI:32551"/>
        <dbReference type="ChEBI" id="CHEBI:57791"/>
        <dbReference type="EC" id="4.1.1.20"/>
    </reaction>
</comment>
<dbReference type="RefSeq" id="WP_189379080.1">
    <property type="nucleotide sequence ID" value="NZ_BNAH01000013.1"/>
</dbReference>
<accession>A0ABQ3J1J9</accession>
<dbReference type="Pfam" id="PF02784">
    <property type="entry name" value="Orn_Arg_deC_N"/>
    <property type="match status" value="1"/>
</dbReference>
<dbReference type="PRINTS" id="PR01181">
    <property type="entry name" value="DAPDCRBXLASE"/>
</dbReference>
<evidence type="ECO:0000256" key="1">
    <source>
        <dbReference type="ARBA" id="ARBA00001933"/>
    </source>
</evidence>
<evidence type="ECO:0000313" key="11">
    <source>
        <dbReference type="Proteomes" id="UP000626370"/>
    </source>
</evidence>
<feature type="binding site" evidence="5">
    <location>
        <position position="316"/>
    </location>
    <ligand>
        <name>substrate</name>
    </ligand>
</feature>
<evidence type="ECO:0000256" key="3">
    <source>
        <dbReference type="ARBA" id="ARBA00022898"/>
    </source>
</evidence>
<dbReference type="PRINTS" id="PR01179">
    <property type="entry name" value="ODADCRBXLASE"/>
</dbReference>
<evidence type="ECO:0000256" key="2">
    <source>
        <dbReference type="ARBA" id="ARBA00022793"/>
    </source>
</evidence>
<evidence type="ECO:0000256" key="7">
    <source>
        <dbReference type="RuleBase" id="RU003738"/>
    </source>
</evidence>
<feature type="modified residue" description="N6-(pyridoxal phosphate)lysine" evidence="5">
    <location>
        <position position="63"/>
    </location>
</feature>
<comment type="subunit">
    <text evidence="5">Homodimer.</text>
</comment>
<feature type="domain" description="Orn/DAP/Arg decarboxylase 2 N-terminal" evidence="9">
    <location>
        <begin position="40"/>
        <end position="283"/>
    </location>
</feature>
<dbReference type="SUPFAM" id="SSF51419">
    <property type="entry name" value="PLP-binding barrel"/>
    <property type="match status" value="1"/>
</dbReference>
<feature type="binding site" evidence="5">
    <location>
        <position position="280"/>
    </location>
    <ligand>
        <name>substrate</name>
    </ligand>
</feature>
<proteinExistence type="inferred from homology"/>
<comment type="function">
    <text evidence="5">Specifically catalyzes the decarboxylation of meso-diaminopimelate (meso-DAP) to L-lysine.</text>
</comment>
<feature type="binding site" evidence="5">
    <location>
        <position position="242"/>
    </location>
    <ligand>
        <name>pyridoxal 5'-phosphate</name>
        <dbReference type="ChEBI" id="CHEBI:597326"/>
    </ligand>
</feature>
<dbReference type="Pfam" id="PF00278">
    <property type="entry name" value="Orn_DAP_Arg_deC"/>
    <property type="match status" value="1"/>
</dbReference>
<feature type="binding site" evidence="5">
    <location>
        <position position="347"/>
    </location>
    <ligand>
        <name>substrate</name>
    </ligand>
</feature>
<feature type="binding site" evidence="5">
    <location>
        <begin position="277"/>
        <end position="280"/>
    </location>
    <ligand>
        <name>pyridoxal 5'-phosphate</name>
        <dbReference type="ChEBI" id="CHEBI:597326"/>
    </ligand>
</feature>
<dbReference type="InterPro" id="IPR000183">
    <property type="entry name" value="Orn/DAP/Arg_de-COase"/>
</dbReference>
<feature type="domain" description="Orn/DAP/Arg decarboxylase 2 C-terminal" evidence="8">
    <location>
        <begin position="33"/>
        <end position="373"/>
    </location>
</feature>
<dbReference type="PROSITE" id="PS00879">
    <property type="entry name" value="ODR_DC_2_2"/>
    <property type="match status" value="1"/>
</dbReference>
<dbReference type="Proteomes" id="UP000626370">
    <property type="component" value="Unassembled WGS sequence"/>
</dbReference>
<dbReference type="InterPro" id="IPR022643">
    <property type="entry name" value="De-COase2_C"/>
</dbReference>
<feature type="binding site" evidence="5">
    <location>
        <position position="375"/>
    </location>
    <ligand>
        <name>substrate</name>
    </ligand>
</feature>
<keyword evidence="2 5" id="KW-0210">Decarboxylase</keyword>
<evidence type="ECO:0000256" key="5">
    <source>
        <dbReference type="HAMAP-Rule" id="MF_02120"/>
    </source>
</evidence>
<dbReference type="PANTHER" id="PTHR43727:SF2">
    <property type="entry name" value="GROUP IV DECARBOXYLASE"/>
    <property type="match status" value="1"/>
</dbReference>
<evidence type="ECO:0000259" key="9">
    <source>
        <dbReference type="Pfam" id="PF02784"/>
    </source>
</evidence>
<feature type="binding site" evidence="5">
    <location>
        <position position="375"/>
    </location>
    <ligand>
        <name>pyridoxal 5'-phosphate</name>
        <dbReference type="ChEBI" id="CHEBI:597326"/>
    </ligand>
</feature>
<dbReference type="EC" id="4.1.1.20" evidence="5 6"/>
<evidence type="ECO:0000313" key="10">
    <source>
        <dbReference type="EMBL" id="GHE98549.1"/>
    </source>
</evidence>
<evidence type="ECO:0000256" key="6">
    <source>
        <dbReference type="NCBIfam" id="TIGR01048"/>
    </source>
</evidence>
<dbReference type="EMBL" id="BNAH01000013">
    <property type="protein sequence ID" value="GHE98549.1"/>
    <property type="molecule type" value="Genomic_DNA"/>
</dbReference>
<keyword evidence="5" id="KW-0028">Amino-acid biosynthesis</keyword>
<comment type="similarity">
    <text evidence="5">Belongs to the Orn/Lys/Arg decarboxylase class-II family. LysA subfamily.</text>
</comment>
<dbReference type="HAMAP" id="MF_02120">
    <property type="entry name" value="LysA"/>
    <property type="match status" value="1"/>
</dbReference>
<evidence type="ECO:0000259" key="8">
    <source>
        <dbReference type="Pfam" id="PF00278"/>
    </source>
</evidence>
<feature type="binding site" evidence="5">
    <location>
        <position position="320"/>
    </location>
    <ligand>
        <name>substrate</name>
    </ligand>
</feature>
<dbReference type="SUPFAM" id="SSF50621">
    <property type="entry name" value="Alanine racemase C-terminal domain-like"/>
    <property type="match status" value="1"/>
</dbReference>
<dbReference type="InterPro" id="IPR029066">
    <property type="entry name" value="PLP-binding_barrel"/>
</dbReference>
<comment type="cofactor">
    <cofactor evidence="1 5 7">
        <name>pyridoxal 5'-phosphate</name>
        <dbReference type="ChEBI" id="CHEBI:597326"/>
    </cofactor>
</comment>
<keyword evidence="4 5" id="KW-0456">Lyase</keyword>
<dbReference type="PANTHER" id="PTHR43727">
    <property type="entry name" value="DIAMINOPIMELATE DECARBOXYLASE"/>
    <property type="match status" value="1"/>
</dbReference>
<dbReference type="InterPro" id="IPR022653">
    <property type="entry name" value="De-COase2_pyr-phos_BS"/>
</dbReference>
<keyword evidence="11" id="KW-1185">Reference proteome</keyword>
<comment type="caution">
    <text evidence="10">The sequence shown here is derived from an EMBL/GenBank/DDBJ whole genome shotgun (WGS) entry which is preliminary data.</text>
</comment>
<reference evidence="11" key="1">
    <citation type="journal article" date="2019" name="Int. J. Syst. Evol. Microbiol.">
        <title>The Global Catalogue of Microorganisms (GCM) 10K type strain sequencing project: providing services to taxonomists for standard genome sequencing and annotation.</title>
        <authorList>
            <consortium name="The Broad Institute Genomics Platform"/>
            <consortium name="The Broad Institute Genome Sequencing Center for Infectious Disease"/>
            <person name="Wu L."/>
            <person name="Ma J."/>
        </authorList>
    </citation>
    <scope>NUCLEOTIDE SEQUENCE [LARGE SCALE GENOMIC DNA]</scope>
    <source>
        <strain evidence="11">CGMCC 1.15922</strain>
    </source>
</reference>
<dbReference type="InterPro" id="IPR009006">
    <property type="entry name" value="Ala_racemase/Decarboxylase_C"/>
</dbReference>
<evidence type="ECO:0000256" key="4">
    <source>
        <dbReference type="ARBA" id="ARBA00023239"/>
    </source>
</evidence>
<dbReference type="Gene3D" id="3.20.20.10">
    <property type="entry name" value="Alanine racemase"/>
    <property type="match status" value="1"/>
</dbReference>
<dbReference type="InterPro" id="IPR022657">
    <property type="entry name" value="De-COase2_CS"/>
</dbReference>